<dbReference type="SUPFAM" id="SSF74653">
    <property type="entry name" value="TolA/TonB C-terminal domain"/>
    <property type="match status" value="1"/>
</dbReference>
<keyword evidence="13" id="KW-1185">Reference proteome</keyword>
<keyword evidence="8" id="KW-1133">Transmembrane helix</keyword>
<evidence type="ECO:0000256" key="3">
    <source>
        <dbReference type="ARBA" id="ARBA00022448"/>
    </source>
</evidence>
<feature type="domain" description="TonB C-terminal" evidence="11">
    <location>
        <begin position="156"/>
        <end position="220"/>
    </location>
</feature>
<dbReference type="GO" id="GO:0015031">
    <property type="term" value="P:protein transport"/>
    <property type="evidence" value="ECO:0007669"/>
    <property type="project" value="UniProtKB-KW"/>
</dbReference>
<comment type="subcellular location">
    <subcellularLocation>
        <location evidence="1">Cell inner membrane</location>
        <topology evidence="1">Single-pass membrane protein</topology>
        <orientation evidence="1">Periplasmic side</orientation>
    </subcellularLocation>
</comment>
<dbReference type="EMBL" id="CP036434">
    <property type="protein sequence ID" value="QDV05223.1"/>
    <property type="molecule type" value="Genomic_DNA"/>
</dbReference>
<keyword evidence="3" id="KW-0813">Transport</keyword>
<keyword evidence="6" id="KW-0812">Transmembrane</keyword>
<feature type="compositionally biased region" description="Acidic residues" evidence="10">
    <location>
        <begin position="64"/>
        <end position="89"/>
    </location>
</feature>
<evidence type="ECO:0000256" key="1">
    <source>
        <dbReference type="ARBA" id="ARBA00004383"/>
    </source>
</evidence>
<protein>
    <submittedName>
        <fullName evidence="12">Gram-negative bacterial tonB protein</fullName>
    </submittedName>
</protein>
<dbReference type="AlphaFoldDB" id="A0A518EMB3"/>
<gene>
    <name evidence="12" type="ORF">Poly30_07190</name>
</gene>
<dbReference type="Pfam" id="PF03544">
    <property type="entry name" value="TonB_C"/>
    <property type="match status" value="1"/>
</dbReference>
<reference evidence="12 13" key="1">
    <citation type="submission" date="2019-02" db="EMBL/GenBank/DDBJ databases">
        <title>Deep-cultivation of Planctomycetes and their phenomic and genomic characterization uncovers novel biology.</title>
        <authorList>
            <person name="Wiegand S."/>
            <person name="Jogler M."/>
            <person name="Boedeker C."/>
            <person name="Pinto D."/>
            <person name="Vollmers J."/>
            <person name="Rivas-Marin E."/>
            <person name="Kohn T."/>
            <person name="Peeters S.H."/>
            <person name="Heuer A."/>
            <person name="Rast P."/>
            <person name="Oberbeckmann S."/>
            <person name="Bunk B."/>
            <person name="Jeske O."/>
            <person name="Meyerdierks A."/>
            <person name="Storesund J.E."/>
            <person name="Kallscheuer N."/>
            <person name="Luecker S."/>
            <person name="Lage O.M."/>
            <person name="Pohl T."/>
            <person name="Merkel B.J."/>
            <person name="Hornburger P."/>
            <person name="Mueller R.-W."/>
            <person name="Bruemmer F."/>
            <person name="Labrenz M."/>
            <person name="Spormann A.M."/>
            <person name="Op den Camp H."/>
            <person name="Overmann J."/>
            <person name="Amann R."/>
            <person name="Jetten M.S.M."/>
            <person name="Mascher T."/>
            <person name="Medema M.H."/>
            <person name="Devos D.P."/>
            <person name="Kaster A.-K."/>
            <person name="Ovreas L."/>
            <person name="Rohde M."/>
            <person name="Galperin M.Y."/>
            <person name="Jogler C."/>
        </authorList>
    </citation>
    <scope>NUCLEOTIDE SEQUENCE [LARGE SCALE GENOMIC DNA]</scope>
    <source>
        <strain evidence="12 13">Poly30</strain>
    </source>
</reference>
<evidence type="ECO:0000259" key="11">
    <source>
        <dbReference type="Pfam" id="PF03544"/>
    </source>
</evidence>
<keyword evidence="9" id="KW-0472">Membrane</keyword>
<evidence type="ECO:0000256" key="10">
    <source>
        <dbReference type="SAM" id="MobiDB-lite"/>
    </source>
</evidence>
<name>A0A518EMB3_9BACT</name>
<evidence type="ECO:0000313" key="12">
    <source>
        <dbReference type="EMBL" id="QDV05223.1"/>
    </source>
</evidence>
<evidence type="ECO:0000256" key="7">
    <source>
        <dbReference type="ARBA" id="ARBA00022927"/>
    </source>
</evidence>
<accession>A0A518EMB3</accession>
<sequence length="223" mass="23917">MVTKYVKAGAIHVTQNAFAISASLATTVGLFILLPVINAIAEGARADTLVIPVESSEIPPPPDAIEEEEPEPEEPEEEEEPPELEEESEPLDLAQLEMLMSSDFGSGGVGAVDFKIDLSNVTGGGGVEGLFDMSELDGKPTAIDRPQPSLNAKEKKATPGRVVVIFIVDSRGRVQKPKVQSSSDPALEAAALRTVKKWRFQPGTRKGKAVSTRSRQTIDFPKQ</sequence>
<evidence type="ECO:0000256" key="2">
    <source>
        <dbReference type="ARBA" id="ARBA00006555"/>
    </source>
</evidence>
<dbReference type="PANTHER" id="PTHR33446">
    <property type="entry name" value="PROTEIN TONB-RELATED"/>
    <property type="match status" value="1"/>
</dbReference>
<dbReference type="GO" id="GO:0055085">
    <property type="term" value="P:transmembrane transport"/>
    <property type="evidence" value="ECO:0007669"/>
    <property type="project" value="InterPro"/>
</dbReference>
<proteinExistence type="inferred from homology"/>
<keyword evidence="4" id="KW-1003">Cell membrane</keyword>
<feature type="region of interest" description="Disordered" evidence="10">
    <location>
        <begin position="202"/>
        <end position="223"/>
    </location>
</feature>
<dbReference type="InterPro" id="IPR037682">
    <property type="entry name" value="TonB_C"/>
</dbReference>
<comment type="similarity">
    <text evidence="2">Belongs to the TonB family.</text>
</comment>
<evidence type="ECO:0000256" key="4">
    <source>
        <dbReference type="ARBA" id="ARBA00022475"/>
    </source>
</evidence>
<dbReference type="GO" id="GO:0005886">
    <property type="term" value="C:plasma membrane"/>
    <property type="evidence" value="ECO:0007669"/>
    <property type="project" value="UniProtKB-SubCell"/>
</dbReference>
<evidence type="ECO:0000256" key="5">
    <source>
        <dbReference type="ARBA" id="ARBA00022519"/>
    </source>
</evidence>
<evidence type="ECO:0000313" key="13">
    <source>
        <dbReference type="Proteomes" id="UP000320390"/>
    </source>
</evidence>
<dbReference type="Gene3D" id="3.30.1150.10">
    <property type="match status" value="1"/>
</dbReference>
<dbReference type="Proteomes" id="UP000320390">
    <property type="component" value="Chromosome"/>
</dbReference>
<keyword evidence="5" id="KW-0997">Cell inner membrane</keyword>
<dbReference type="InterPro" id="IPR006260">
    <property type="entry name" value="TonB/TolA_C"/>
</dbReference>
<organism evidence="12 13">
    <name type="scientific">Saltatorellus ferox</name>
    <dbReference type="NCBI Taxonomy" id="2528018"/>
    <lineage>
        <taxon>Bacteria</taxon>
        <taxon>Pseudomonadati</taxon>
        <taxon>Planctomycetota</taxon>
        <taxon>Planctomycetia</taxon>
        <taxon>Planctomycetia incertae sedis</taxon>
        <taxon>Saltatorellus</taxon>
    </lineage>
</organism>
<dbReference type="InterPro" id="IPR051045">
    <property type="entry name" value="TonB-dependent_transducer"/>
</dbReference>
<evidence type="ECO:0000256" key="8">
    <source>
        <dbReference type="ARBA" id="ARBA00022989"/>
    </source>
</evidence>
<dbReference type="NCBIfam" id="TIGR01352">
    <property type="entry name" value="tonB_Cterm"/>
    <property type="match status" value="1"/>
</dbReference>
<evidence type="ECO:0000256" key="9">
    <source>
        <dbReference type="ARBA" id="ARBA00023136"/>
    </source>
</evidence>
<dbReference type="OrthoDB" id="9810145at2"/>
<feature type="region of interest" description="Disordered" evidence="10">
    <location>
        <begin position="53"/>
        <end position="89"/>
    </location>
</feature>
<evidence type="ECO:0000256" key="6">
    <source>
        <dbReference type="ARBA" id="ARBA00022692"/>
    </source>
</evidence>
<keyword evidence="7" id="KW-0653">Protein transport</keyword>
<dbReference type="RefSeq" id="WP_145194639.1">
    <property type="nucleotide sequence ID" value="NZ_CP036434.1"/>
</dbReference>